<feature type="domain" description="EF-hand" evidence="4">
    <location>
        <begin position="639"/>
        <end position="674"/>
    </location>
</feature>
<evidence type="ECO:0000256" key="1">
    <source>
        <dbReference type="ARBA" id="ARBA00022468"/>
    </source>
</evidence>
<dbReference type="SUPFAM" id="SSF47473">
    <property type="entry name" value="EF-hand"/>
    <property type="match status" value="1"/>
</dbReference>
<dbReference type="GO" id="GO:0005096">
    <property type="term" value="F:GTPase activator activity"/>
    <property type="evidence" value="ECO:0007669"/>
    <property type="project" value="UniProtKB-KW"/>
</dbReference>
<keyword evidence="6" id="KW-1185">Reference proteome</keyword>
<dbReference type="Gene3D" id="1.10.238.10">
    <property type="entry name" value="EF-hand"/>
    <property type="match status" value="1"/>
</dbReference>
<dbReference type="InterPro" id="IPR004182">
    <property type="entry name" value="GRAM"/>
</dbReference>
<evidence type="ECO:0000313" key="6">
    <source>
        <dbReference type="Proteomes" id="UP000000689"/>
    </source>
</evidence>
<accession>G0WDN4</accession>
<dbReference type="HOGENOM" id="CLU_003538_0_1_1"/>
<keyword evidence="1" id="KW-0343">GTPase activation</keyword>
<dbReference type="PANTHER" id="PTHR47219:SF20">
    <property type="entry name" value="TBC1 DOMAIN FAMILY MEMBER 2B"/>
    <property type="match status" value="1"/>
</dbReference>
<evidence type="ECO:0000256" key="2">
    <source>
        <dbReference type="SAM" id="MobiDB-lite"/>
    </source>
</evidence>
<name>G0WDN4_NAUDC</name>
<reference evidence="5 6" key="1">
    <citation type="journal article" date="2011" name="Proc. Natl. Acad. Sci. U.S.A.">
        <title>Evolutionary erosion of yeast sex chromosomes by mating-type switching accidents.</title>
        <authorList>
            <person name="Gordon J.L."/>
            <person name="Armisen D."/>
            <person name="Proux-Wera E."/>
            <person name="Oheigeartaigh S.S."/>
            <person name="Byrne K.P."/>
            <person name="Wolfe K.H."/>
        </authorList>
    </citation>
    <scope>NUCLEOTIDE SEQUENCE [LARGE SCALE GENOMIC DNA]</scope>
    <source>
        <strain evidence="6">ATCC 10597 / BCRC 20456 / CBS 421 / NBRC 0211 / NRRL Y-12639</strain>
    </source>
</reference>
<evidence type="ECO:0000259" key="3">
    <source>
        <dbReference type="PROSITE" id="PS50086"/>
    </source>
</evidence>
<dbReference type="GeneID" id="11497291"/>
<dbReference type="SUPFAM" id="SSF47923">
    <property type="entry name" value="Ypt/Rab-GAP domain of gyp1p"/>
    <property type="match status" value="2"/>
</dbReference>
<dbReference type="FunFam" id="1.10.8.270:FF:000015">
    <property type="entry name" value="GTPase activating protein (Gyp2)"/>
    <property type="match status" value="1"/>
</dbReference>
<dbReference type="SMART" id="SM00568">
    <property type="entry name" value="GRAM"/>
    <property type="match status" value="1"/>
</dbReference>
<dbReference type="Proteomes" id="UP000000689">
    <property type="component" value="Chromosome 7"/>
</dbReference>
<dbReference type="Gene3D" id="1.10.472.80">
    <property type="entry name" value="Ypt/Rab-GAP domain of gyp1p, domain 3"/>
    <property type="match status" value="1"/>
</dbReference>
<dbReference type="RefSeq" id="XP_003671138.2">
    <property type="nucleotide sequence ID" value="XM_003671090.2"/>
</dbReference>
<evidence type="ECO:0000259" key="4">
    <source>
        <dbReference type="PROSITE" id="PS50222"/>
    </source>
</evidence>
<gene>
    <name evidence="5" type="primary">NDAI0G01190</name>
    <name evidence="5" type="ordered locus">NDAI_0G01190</name>
</gene>
<feature type="domain" description="Rab-GAP TBC" evidence="3">
    <location>
        <begin position="245"/>
        <end position="433"/>
    </location>
</feature>
<dbReference type="InterPro" id="IPR011992">
    <property type="entry name" value="EF-hand-dom_pair"/>
</dbReference>
<dbReference type="Pfam" id="PF00566">
    <property type="entry name" value="RabGAP-TBC"/>
    <property type="match status" value="1"/>
</dbReference>
<dbReference type="PANTHER" id="PTHR47219">
    <property type="entry name" value="RAB GTPASE-ACTIVATING PROTEIN 1-LIKE"/>
    <property type="match status" value="1"/>
</dbReference>
<dbReference type="GO" id="GO:0043332">
    <property type="term" value="C:mating projection tip"/>
    <property type="evidence" value="ECO:0007669"/>
    <property type="project" value="EnsemblFungi"/>
</dbReference>
<dbReference type="InterPro" id="IPR000195">
    <property type="entry name" value="Rab-GAP-TBC_dom"/>
</dbReference>
<dbReference type="PROSITE" id="PS50086">
    <property type="entry name" value="TBC_RABGAP"/>
    <property type="match status" value="1"/>
</dbReference>
<dbReference type="Gene3D" id="1.10.8.270">
    <property type="entry name" value="putative rabgap domain of human tbc1 domain family member 14 like domains"/>
    <property type="match status" value="1"/>
</dbReference>
<dbReference type="GO" id="GO:0005737">
    <property type="term" value="C:cytoplasm"/>
    <property type="evidence" value="ECO:0007669"/>
    <property type="project" value="EnsemblFungi"/>
</dbReference>
<dbReference type="KEGG" id="ndi:NDAI_0G01190"/>
<evidence type="ECO:0000313" key="5">
    <source>
        <dbReference type="EMBL" id="CCD25895.2"/>
    </source>
</evidence>
<dbReference type="eggNOG" id="KOG4347">
    <property type="taxonomic scope" value="Eukaryota"/>
</dbReference>
<dbReference type="InterPro" id="IPR050302">
    <property type="entry name" value="Rab_GAP_TBC_domain"/>
</dbReference>
<dbReference type="InterPro" id="IPR002048">
    <property type="entry name" value="EF_hand_dom"/>
</dbReference>
<dbReference type="EMBL" id="HE580273">
    <property type="protein sequence ID" value="CCD25895.2"/>
    <property type="molecule type" value="Genomic_DNA"/>
</dbReference>
<dbReference type="STRING" id="1071378.G0WDN4"/>
<dbReference type="AlphaFoldDB" id="G0WDN4"/>
<sequence>MSFFTSLREKTLDKISESFTPVLTRDEKFKLEYKLPPGEAIIDDINADLSFIPAKNAPSTDKNFWEKNTPQEPATAIIFSGKIYLTNHFILFKDIFDQSCSTLVLNISTVKRVERSPSESYSSTLLITLYSGSQLLVQFIGLKYRAEQFCDALKKNLKDNIPNAKLLVDFLQTCYSEFLIAKNVLGMKDVKPPSGGLGQHFKYPGNPTLSKEKAKLKLWFEYFKNNGRNMAIWKTHMFQKLIRIGVPNRLRGEIWEISSGSIYLRFANPGFYEKLLIDNAGKSSQAVDEIEKDLKRSLPEYSAYQTELGIKRLRNVLTAYSWKNPDVGYCQAMNIVTAGLLIYMSEEQAFWCLSNLCDIYIPGYYSKTMYGTLLDQRVFEAFVEDKMPVFWDYIVKHDIQLSIVSLPWFLSLFFTSMPLEYAVRIMDIFFLNGAKTLFQVALAVLKINSEDILQADDDGMFIAIIKHYFQNLGESAHPDSPDLKYRQITKFQELLVTAFKEFNVITETMIYQERRKHEKGIMQNIETFVKRTQLRHMPRTFHLTEENLSNIYDIYYDRIETHKISKGTGSSNMVFDVFVQFLSKICDWCKPCENDSDPAFREQKSNFLRKLFNNWDTAKIGELTLNDVVVGIDKLLTPDLLEMVNYFFSLYDEDQDGELHREDVLQMSEGLLLLTEPWKSGRFVDLLTKKSIEDDIADTIVKETITDDRTGVNSTLDQIELPSGVTIDEGKYRAEQAERYLKAASNFLQRSFEYARSLDIAEEVDLIDLSDEDDGDADSAKKEQKKKKYESILANVALDPTHPKVIDLATFRMIILADETYELFFAQTLRSSIHVDQCIESGANNKALRGMFDGIIADGRRVAEQVRRRVDSVATRNSTTSLESAGNQTVTSINTANTMDRYDDLEDLNSEQQGEHEDLLSNPWLDIPDEDEQEGEVKRQELPINTMTPKEGGNDLIEFEA</sequence>
<dbReference type="GO" id="GO:0031267">
    <property type="term" value="F:small GTPase binding"/>
    <property type="evidence" value="ECO:0007669"/>
    <property type="project" value="TreeGrafter"/>
</dbReference>
<proteinExistence type="predicted"/>
<protein>
    <recommendedName>
        <fullName evidence="7">Rab-GAP TBC domain-containing protein</fullName>
    </recommendedName>
</protein>
<dbReference type="Pfam" id="PF02893">
    <property type="entry name" value="GRAM"/>
    <property type="match status" value="1"/>
</dbReference>
<feature type="region of interest" description="Disordered" evidence="2">
    <location>
        <begin position="910"/>
        <end position="961"/>
    </location>
</feature>
<dbReference type="GO" id="GO:0005509">
    <property type="term" value="F:calcium ion binding"/>
    <property type="evidence" value="ECO:0007669"/>
    <property type="project" value="InterPro"/>
</dbReference>
<evidence type="ECO:0008006" key="7">
    <source>
        <dbReference type="Google" id="ProtNLM"/>
    </source>
</evidence>
<dbReference type="PROSITE" id="PS50222">
    <property type="entry name" value="EF_HAND_2"/>
    <property type="match status" value="1"/>
</dbReference>
<dbReference type="OrthoDB" id="17687at2759"/>
<organism evidence="5 6">
    <name type="scientific">Naumovozyma dairenensis (strain ATCC 10597 / BCRC 20456 / CBS 421 / NBRC 0211 / NRRL Y-12639)</name>
    <name type="common">Saccharomyces dairenensis</name>
    <dbReference type="NCBI Taxonomy" id="1071378"/>
    <lineage>
        <taxon>Eukaryota</taxon>
        <taxon>Fungi</taxon>
        <taxon>Dikarya</taxon>
        <taxon>Ascomycota</taxon>
        <taxon>Saccharomycotina</taxon>
        <taxon>Saccharomycetes</taxon>
        <taxon>Saccharomycetales</taxon>
        <taxon>Saccharomycetaceae</taxon>
        <taxon>Naumovozyma</taxon>
    </lineage>
</organism>
<dbReference type="SMART" id="SM00164">
    <property type="entry name" value="TBC"/>
    <property type="match status" value="1"/>
</dbReference>
<dbReference type="OMA" id="IYMSETQ"/>
<dbReference type="InterPro" id="IPR035969">
    <property type="entry name" value="Rab-GAP_TBC_sf"/>
</dbReference>